<sequence length="87" mass="8526">MRRIIPAAALLALALTGCDDAQEDGASVPATSPEASPTSTFSPPPPVTTTPAPEGAPGDAQVGSEAPAPDQPGPESVPTPSEQLDGP</sequence>
<name>A0A512IC45_9MICC</name>
<feature type="compositionally biased region" description="Polar residues" evidence="1">
    <location>
        <begin position="78"/>
        <end position="87"/>
    </location>
</feature>
<dbReference type="PROSITE" id="PS51257">
    <property type="entry name" value="PROKAR_LIPOPROTEIN"/>
    <property type="match status" value="1"/>
</dbReference>
<dbReference type="RefSeq" id="WP_062736358.1">
    <property type="nucleotide sequence ID" value="NZ_BJZS01000035.1"/>
</dbReference>
<accession>A0A512IC45</accession>
<keyword evidence="4" id="KW-1185">Reference proteome</keyword>
<protein>
    <recommendedName>
        <fullName evidence="5">Lipoprotein</fullName>
    </recommendedName>
</protein>
<feature type="compositionally biased region" description="Low complexity" evidence="1">
    <location>
        <begin position="26"/>
        <end position="41"/>
    </location>
</feature>
<feature type="region of interest" description="Disordered" evidence="1">
    <location>
        <begin position="21"/>
        <end position="87"/>
    </location>
</feature>
<evidence type="ECO:0000256" key="2">
    <source>
        <dbReference type="SAM" id="SignalP"/>
    </source>
</evidence>
<evidence type="ECO:0000313" key="3">
    <source>
        <dbReference type="EMBL" id="GEO95279.1"/>
    </source>
</evidence>
<dbReference type="Proteomes" id="UP000321103">
    <property type="component" value="Unassembled WGS sequence"/>
</dbReference>
<dbReference type="AlphaFoldDB" id="A0A512IC45"/>
<keyword evidence="2" id="KW-0732">Signal</keyword>
<feature type="signal peptide" evidence="2">
    <location>
        <begin position="1"/>
        <end position="21"/>
    </location>
</feature>
<evidence type="ECO:0000256" key="1">
    <source>
        <dbReference type="SAM" id="MobiDB-lite"/>
    </source>
</evidence>
<dbReference type="STRING" id="388357.GCA_001580365_02923"/>
<dbReference type="EMBL" id="BJZS01000035">
    <property type="protein sequence ID" value="GEO95279.1"/>
    <property type="molecule type" value="Genomic_DNA"/>
</dbReference>
<feature type="chain" id="PRO_5022075606" description="Lipoprotein" evidence="2">
    <location>
        <begin position="22"/>
        <end position="87"/>
    </location>
</feature>
<gene>
    <name evidence="3" type="ORF">KTU01_14020</name>
</gene>
<organism evidence="3 4">
    <name type="scientific">Kocuria turfanensis</name>
    <dbReference type="NCBI Taxonomy" id="388357"/>
    <lineage>
        <taxon>Bacteria</taxon>
        <taxon>Bacillati</taxon>
        <taxon>Actinomycetota</taxon>
        <taxon>Actinomycetes</taxon>
        <taxon>Micrococcales</taxon>
        <taxon>Micrococcaceae</taxon>
        <taxon>Kocuria</taxon>
    </lineage>
</organism>
<evidence type="ECO:0008006" key="5">
    <source>
        <dbReference type="Google" id="ProtNLM"/>
    </source>
</evidence>
<reference evidence="3 4" key="1">
    <citation type="submission" date="2019-07" db="EMBL/GenBank/DDBJ databases">
        <title>Whole genome shotgun sequence of Kocuria turfanensis NBRC 107627.</title>
        <authorList>
            <person name="Hosoyama A."/>
            <person name="Uohara A."/>
            <person name="Ohji S."/>
            <person name="Ichikawa N."/>
        </authorList>
    </citation>
    <scope>NUCLEOTIDE SEQUENCE [LARGE SCALE GENOMIC DNA]</scope>
    <source>
        <strain evidence="3 4">NBRC 107627</strain>
    </source>
</reference>
<proteinExistence type="predicted"/>
<evidence type="ECO:0000313" key="4">
    <source>
        <dbReference type="Proteomes" id="UP000321103"/>
    </source>
</evidence>
<feature type="compositionally biased region" description="Low complexity" evidence="1">
    <location>
        <begin position="49"/>
        <end position="58"/>
    </location>
</feature>
<comment type="caution">
    <text evidence="3">The sequence shown here is derived from an EMBL/GenBank/DDBJ whole genome shotgun (WGS) entry which is preliminary data.</text>
</comment>